<feature type="domain" description="Arf-GAP" evidence="7">
    <location>
        <begin position="13"/>
        <end position="136"/>
    </location>
</feature>
<dbReference type="Proteomes" id="UP001271007">
    <property type="component" value="Unassembled WGS sequence"/>
</dbReference>
<keyword evidence="9" id="KW-1185">Reference proteome</keyword>
<dbReference type="GO" id="GO:0000139">
    <property type="term" value="C:Golgi membrane"/>
    <property type="evidence" value="ECO:0007669"/>
    <property type="project" value="TreeGrafter"/>
</dbReference>
<evidence type="ECO:0000256" key="6">
    <source>
        <dbReference type="SAM" id="MobiDB-lite"/>
    </source>
</evidence>
<feature type="region of interest" description="Disordered" evidence="6">
    <location>
        <begin position="355"/>
        <end position="393"/>
    </location>
</feature>
<evidence type="ECO:0000256" key="5">
    <source>
        <dbReference type="PROSITE-ProRule" id="PRU00288"/>
    </source>
</evidence>
<evidence type="ECO:0000256" key="4">
    <source>
        <dbReference type="ARBA" id="ARBA00022833"/>
    </source>
</evidence>
<comment type="caution">
    <text evidence="8">The sequence shown here is derived from an EMBL/GenBank/DDBJ whole genome shotgun (WGS) entry which is preliminary data.</text>
</comment>
<evidence type="ECO:0000256" key="2">
    <source>
        <dbReference type="ARBA" id="ARBA00022723"/>
    </source>
</evidence>
<dbReference type="InterPro" id="IPR038508">
    <property type="entry name" value="ArfGAP_dom_sf"/>
</dbReference>
<proteinExistence type="predicted"/>
<dbReference type="PROSITE" id="PS50115">
    <property type="entry name" value="ARFGAP"/>
    <property type="match status" value="1"/>
</dbReference>
<organism evidence="8 9">
    <name type="scientific">Extremus antarcticus</name>
    <dbReference type="NCBI Taxonomy" id="702011"/>
    <lineage>
        <taxon>Eukaryota</taxon>
        <taxon>Fungi</taxon>
        <taxon>Dikarya</taxon>
        <taxon>Ascomycota</taxon>
        <taxon>Pezizomycotina</taxon>
        <taxon>Dothideomycetes</taxon>
        <taxon>Dothideomycetidae</taxon>
        <taxon>Mycosphaerellales</taxon>
        <taxon>Extremaceae</taxon>
        <taxon>Extremus</taxon>
    </lineage>
</organism>
<dbReference type="PRINTS" id="PR00405">
    <property type="entry name" value="REVINTRACTNG"/>
</dbReference>
<feature type="region of interest" description="Disordered" evidence="6">
    <location>
        <begin position="303"/>
        <end position="326"/>
    </location>
</feature>
<dbReference type="GO" id="GO:0032012">
    <property type="term" value="P:regulation of ARF protein signal transduction"/>
    <property type="evidence" value="ECO:0007669"/>
    <property type="project" value="TreeGrafter"/>
</dbReference>
<dbReference type="GO" id="GO:0005096">
    <property type="term" value="F:GTPase activator activity"/>
    <property type="evidence" value="ECO:0007669"/>
    <property type="project" value="UniProtKB-KW"/>
</dbReference>
<keyword evidence="2" id="KW-0479">Metal-binding</keyword>
<accession>A0AAJ0GJD4</accession>
<dbReference type="InterPro" id="IPR037278">
    <property type="entry name" value="ARFGAP/RecO"/>
</dbReference>
<dbReference type="GO" id="GO:0030100">
    <property type="term" value="P:regulation of endocytosis"/>
    <property type="evidence" value="ECO:0007669"/>
    <property type="project" value="TreeGrafter"/>
</dbReference>
<dbReference type="FunFam" id="1.10.220.150:FF:000014">
    <property type="entry name" value="ADP-ribosylation factor GTPase-activating protein"/>
    <property type="match status" value="1"/>
</dbReference>
<dbReference type="EMBL" id="JAWDJX010000001">
    <property type="protein sequence ID" value="KAK3058661.1"/>
    <property type="molecule type" value="Genomic_DNA"/>
</dbReference>
<gene>
    <name evidence="8" type="primary">GCS1</name>
    <name evidence="8" type="ORF">LTR09_000226</name>
</gene>
<dbReference type="SMART" id="SM00105">
    <property type="entry name" value="ArfGap"/>
    <property type="match status" value="1"/>
</dbReference>
<dbReference type="InterPro" id="IPR001164">
    <property type="entry name" value="ArfGAP_dom"/>
</dbReference>
<evidence type="ECO:0000259" key="7">
    <source>
        <dbReference type="PROSITE" id="PS50115"/>
    </source>
</evidence>
<dbReference type="PANTHER" id="PTHR46395:SF1">
    <property type="entry name" value="ADP-RIBOSYLATION FACTOR GTPASE-ACTIVATING PROTEIN 1"/>
    <property type="match status" value="1"/>
</dbReference>
<feature type="compositionally biased region" description="Polar residues" evidence="6">
    <location>
        <begin position="163"/>
        <end position="184"/>
    </location>
</feature>
<keyword evidence="4" id="KW-0862">Zinc</keyword>
<evidence type="ECO:0000313" key="8">
    <source>
        <dbReference type="EMBL" id="KAK3058661.1"/>
    </source>
</evidence>
<dbReference type="PANTHER" id="PTHR46395">
    <property type="entry name" value="ADP-RIBOSYLATION FACTOR GTPASE-ACTIVATING PROTEIN 1"/>
    <property type="match status" value="1"/>
</dbReference>
<feature type="compositionally biased region" description="Polar residues" evidence="6">
    <location>
        <begin position="359"/>
        <end position="368"/>
    </location>
</feature>
<name>A0AAJ0GJD4_9PEZI</name>
<dbReference type="Gene3D" id="1.10.220.150">
    <property type="entry name" value="Arf GTPase activating protein"/>
    <property type="match status" value="1"/>
</dbReference>
<dbReference type="AlphaFoldDB" id="A0AAJ0GJD4"/>
<sequence length="429" mass="45877">MSSKMWEVDPETRSKLLTISKTNSNNRCVDCGAPSPQWASPKFGIFFCLACSGIHRSLGVHISFVRSVTMDAFKTAEVKRMEYGGNKPWKDFFDSHSSNKLLGRDFDSCTIGERYDSEAGEEWKDRLTAKVDGTDYVPGSSRVVSPPKRATVESAEPTPVGSGRNTPLGNVRSAPQRNASPSQKSRNEAYFASKGSENASRPDDLPPNQGGKFSGFGSGPPPSATSNSGGGLQDDPIAALTKGFGWLSSTVTKQAATLNSTYLQPGIQSLAERDIAAQARQAALQAGTFVQQGAKGVGDSFNKFVDPEQTQDGQSRAPGGKEPAQKDFWDAFGQAPAGPPKEKKSFWDDFAAAGEERQAQVQPKPSSIGTSAMKTGGAGSAGKKDDDGWGGCQQSGASHHWRVHLISNVHDPLTTFATSMWDKASMRQV</sequence>
<reference evidence="8" key="1">
    <citation type="submission" date="2023-04" db="EMBL/GenBank/DDBJ databases">
        <title>Black Yeasts Isolated from many extreme environments.</title>
        <authorList>
            <person name="Coleine C."/>
            <person name="Stajich J.E."/>
            <person name="Selbmann L."/>
        </authorList>
    </citation>
    <scope>NUCLEOTIDE SEQUENCE</scope>
    <source>
        <strain evidence="8">CCFEE 5312</strain>
    </source>
</reference>
<evidence type="ECO:0000313" key="9">
    <source>
        <dbReference type="Proteomes" id="UP001271007"/>
    </source>
</evidence>
<dbReference type="CDD" id="cd08830">
    <property type="entry name" value="ArfGap_ArfGap1"/>
    <property type="match status" value="1"/>
</dbReference>
<dbReference type="Pfam" id="PF01412">
    <property type="entry name" value="ArfGap"/>
    <property type="match status" value="1"/>
</dbReference>
<evidence type="ECO:0000256" key="1">
    <source>
        <dbReference type="ARBA" id="ARBA00022468"/>
    </source>
</evidence>
<keyword evidence="3 5" id="KW-0863">Zinc-finger</keyword>
<protein>
    <submittedName>
        <fullName evidence="8">ADP-ribosylation factor GTPase-activating protein gcs1</fullName>
    </submittedName>
</protein>
<keyword evidence="1" id="KW-0343">GTPase activation</keyword>
<dbReference type="GO" id="GO:0008270">
    <property type="term" value="F:zinc ion binding"/>
    <property type="evidence" value="ECO:0007669"/>
    <property type="project" value="UniProtKB-KW"/>
</dbReference>
<feature type="region of interest" description="Disordered" evidence="6">
    <location>
        <begin position="132"/>
        <end position="234"/>
    </location>
</feature>
<dbReference type="SUPFAM" id="SSF57863">
    <property type="entry name" value="ArfGap/RecO-like zinc finger"/>
    <property type="match status" value="1"/>
</dbReference>
<evidence type="ECO:0000256" key="3">
    <source>
        <dbReference type="ARBA" id="ARBA00022771"/>
    </source>
</evidence>